<comment type="caution">
    <text evidence="1">The sequence shown here is derived from an EMBL/GenBank/DDBJ whole genome shotgun (WGS) entry which is preliminary data.</text>
</comment>
<dbReference type="EMBL" id="QYCY01000004">
    <property type="protein sequence ID" value="RLV71608.1"/>
    <property type="molecule type" value="Genomic_DNA"/>
</dbReference>
<accession>A0A3L8QWG5</accession>
<evidence type="ECO:0000313" key="1">
    <source>
        <dbReference type="EMBL" id="RLV71608.1"/>
    </source>
</evidence>
<sequence length="69" mass="7396">MLFEGLRDGFFELIGVVACGVQLPNQSGSLVPESRLDLRELVEVVACEDLVEPFGFGLDAADPASLSEQ</sequence>
<protein>
    <submittedName>
        <fullName evidence="1">Uncharacterized protein</fullName>
    </submittedName>
</protein>
<gene>
    <name evidence="1" type="ORF">D3C57_143815</name>
</gene>
<evidence type="ECO:0000313" key="2">
    <source>
        <dbReference type="Proteomes" id="UP000281594"/>
    </source>
</evidence>
<reference evidence="1 2" key="1">
    <citation type="journal article" date="2018" name="J. Biol. Chem.">
        <title>Discovery of the actinoplanic acid pathway in Streptomyces rapamycinicus reveals a genetically conserved synergism with rapamycin.</title>
        <authorList>
            <person name="Mrak P."/>
            <person name="Krastel P."/>
            <person name="Pivk Lukancic P."/>
            <person name="Tao J."/>
            <person name="Pistorius D."/>
            <person name="Moore C.M."/>
        </authorList>
    </citation>
    <scope>NUCLEOTIDE SEQUENCE [LARGE SCALE GENOMIC DNA]</scope>
    <source>
        <strain evidence="1 2">NRRL 5491</strain>
    </source>
</reference>
<dbReference type="Proteomes" id="UP000281594">
    <property type="component" value="Unassembled WGS sequence"/>
</dbReference>
<name>A0A3L8QWG5_STRRN</name>
<dbReference type="AlphaFoldDB" id="A0A3L8QWG5"/>
<organism evidence="1 2">
    <name type="scientific">Streptomyces rapamycinicus (strain ATCC 29253 / DSM 41530 / NRRL 5491 / AYB-994)</name>
    <name type="common">Streptomyces hygroscopicus (strain ATCC 29253)</name>
    <dbReference type="NCBI Taxonomy" id="1343740"/>
    <lineage>
        <taxon>Bacteria</taxon>
        <taxon>Bacillati</taxon>
        <taxon>Actinomycetota</taxon>
        <taxon>Actinomycetes</taxon>
        <taxon>Kitasatosporales</taxon>
        <taxon>Streptomycetaceae</taxon>
        <taxon>Streptomyces</taxon>
        <taxon>Streptomyces violaceusniger group</taxon>
    </lineage>
</organism>
<proteinExistence type="predicted"/>